<comment type="caution">
    <text evidence="1">The sequence shown here is derived from an EMBL/GenBank/DDBJ whole genome shotgun (WGS) entry which is preliminary data.</text>
</comment>
<organism evidence="1 2">
    <name type="scientific">Meloidogyne enterolobii</name>
    <name type="common">Root-knot nematode worm</name>
    <name type="synonym">Meloidogyne mayaguensis</name>
    <dbReference type="NCBI Taxonomy" id="390850"/>
    <lineage>
        <taxon>Eukaryota</taxon>
        <taxon>Metazoa</taxon>
        <taxon>Ecdysozoa</taxon>
        <taxon>Nematoda</taxon>
        <taxon>Chromadorea</taxon>
        <taxon>Rhabditida</taxon>
        <taxon>Tylenchina</taxon>
        <taxon>Tylenchomorpha</taxon>
        <taxon>Tylenchoidea</taxon>
        <taxon>Meloidogynidae</taxon>
        <taxon>Meloidogyninae</taxon>
        <taxon>Meloidogyne</taxon>
    </lineage>
</organism>
<name>A0ACB0YWZ8_MELEN</name>
<evidence type="ECO:0000313" key="2">
    <source>
        <dbReference type="Proteomes" id="UP001497535"/>
    </source>
</evidence>
<reference evidence="1" key="1">
    <citation type="submission" date="2023-11" db="EMBL/GenBank/DDBJ databases">
        <authorList>
            <person name="Poullet M."/>
        </authorList>
    </citation>
    <scope>NUCLEOTIDE SEQUENCE</scope>
    <source>
        <strain evidence="1">E1834</strain>
    </source>
</reference>
<accession>A0ACB0YWZ8</accession>
<gene>
    <name evidence="1" type="ORF">MENTE1834_LOCUS17210</name>
</gene>
<sequence>MKGADMAFIKIEQEGIEGGAWRYDEFHQLRLARYITSMEAFLSIWGTKLVVRSHIVFIFSISFSIYFV</sequence>
<dbReference type="Proteomes" id="UP001497535">
    <property type="component" value="Unassembled WGS sequence"/>
</dbReference>
<evidence type="ECO:0000313" key="1">
    <source>
        <dbReference type="EMBL" id="CAK5065070.1"/>
    </source>
</evidence>
<dbReference type="EMBL" id="CAVMJV010000019">
    <property type="protein sequence ID" value="CAK5065070.1"/>
    <property type="molecule type" value="Genomic_DNA"/>
</dbReference>
<protein>
    <submittedName>
        <fullName evidence="1">Uncharacterized protein</fullName>
    </submittedName>
</protein>
<keyword evidence="2" id="KW-1185">Reference proteome</keyword>
<proteinExistence type="predicted"/>